<evidence type="ECO:0000256" key="1">
    <source>
        <dbReference type="SAM" id="MobiDB-lite"/>
    </source>
</evidence>
<reference evidence="4" key="1">
    <citation type="submission" date="2025-08" db="UniProtKB">
        <authorList>
            <consortium name="RefSeq"/>
        </authorList>
    </citation>
    <scope>IDENTIFICATION</scope>
</reference>
<dbReference type="InterPro" id="IPR000477">
    <property type="entry name" value="RT_dom"/>
</dbReference>
<sequence length="356" mass="39346">MNLFRGIASESTLRKNFFKGVIMRIESMIEDYMPPQQFGFRRNLGTQDALHVVIEIERSLATEGQTFAILIDCQKASDLAPRQGMVGAFKRAGVNGQLLKVIESFYHEDSLEVSIGRGVSVDIQQNRGTPQDDPLSCTGFSLLLAELPAEVIEQCRTGTIAMFADDIIILHRHRGQLQTMLDVVSDHLEERRRRNPIHGNKINSPLKGGHLQLNPQTRSTLNLTRQDHRQWIQASEAFIESSPNTTPEVRGSFVETESMISKSLPYLKELGISIVAEIKTSTESTFDTIQDPPPATAPPITANAQVPVRTLSAQAEGGPWCTSTQIEEARGAQSGHPTRPPDSPHVSHIAQMPLRG</sequence>
<dbReference type="Pfam" id="PF00078">
    <property type="entry name" value="RVT_1"/>
    <property type="match status" value="1"/>
</dbReference>
<dbReference type="RefSeq" id="XP_018495509.1">
    <property type="nucleotide sequence ID" value="XM_018639993.1"/>
</dbReference>
<dbReference type="KEGG" id="goe:108864406"/>
<dbReference type="PANTHER" id="PTHR19446">
    <property type="entry name" value="REVERSE TRANSCRIPTASES"/>
    <property type="match status" value="1"/>
</dbReference>
<gene>
    <name evidence="4" type="primary">LOC108864406</name>
</gene>
<dbReference type="Proteomes" id="UP000694867">
    <property type="component" value="Unplaced"/>
</dbReference>
<dbReference type="GeneID" id="108864406"/>
<protein>
    <submittedName>
        <fullName evidence="4">Uncharacterized protein LOC108864406</fullName>
    </submittedName>
</protein>
<feature type="region of interest" description="Disordered" evidence="1">
    <location>
        <begin position="328"/>
        <end position="356"/>
    </location>
</feature>
<evidence type="ECO:0000313" key="4">
    <source>
        <dbReference type="RefSeq" id="XP_018495509.1"/>
    </source>
</evidence>
<feature type="domain" description="Reverse transcriptase" evidence="2">
    <location>
        <begin position="5"/>
        <end position="191"/>
    </location>
</feature>
<dbReference type="AlphaFoldDB" id="A0AAJ7L4L0"/>
<keyword evidence="3" id="KW-1185">Reference proteome</keyword>
<accession>A0AAJ7L4L0</accession>
<evidence type="ECO:0000259" key="2">
    <source>
        <dbReference type="Pfam" id="PF00078"/>
    </source>
</evidence>
<name>A0AAJ7L4L0_9ACAR</name>
<evidence type="ECO:0000313" key="3">
    <source>
        <dbReference type="Proteomes" id="UP000694867"/>
    </source>
</evidence>
<organism evidence="3 4">
    <name type="scientific">Galendromus occidentalis</name>
    <name type="common">western predatory mite</name>
    <dbReference type="NCBI Taxonomy" id="34638"/>
    <lineage>
        <taxon>Eukaryota</taxon>
        <taxon>Metazoa</taxon>
        <taxon>Ecdysozoa</taxon>
        <taxon>Arthropoda</taxon>
        <taxon>Chelicerata</taxon>
        <taxon>Arachnida</taxon>
        <taxon>Acari</taxon>
        <taxon>Parasitiformes</taxon>
        <taxon>Mesostigmata</taxon>
        <taxon>Gamasina</taxon>
        <taxon>Phytoseioidea</taxon>
        <taxon>Phytoseiidae</taxon>
        <taxon>Typhlodrominae</taxon>
        <taxon>Galendromus</taxon>
    </lineage>
</organism>
<proteinExistence type="predicted"/>